<comment type="caution">
    <text evidence="1">The sequence shown here is derived from an EMBL/GenBank/DDBJ whole genome shotgun (WGS) entry which is preliminary data.</text>
</comment>
<organism evidence="1 2">
    <name type="scientific">Dyadobacter fermentans</name>
    <dbReference type="NCBI Taxonomy" id="94254"/>
    <lineage>
        <taxon>Bacteria</taxon>
        <taxon>Pseudomonadati</taxon>
        <taxon>Bacteroidota</taxon>
        <taxon>Cytophagia</taxon>
        <taxon>Cytophagales</taxon>
        <taxon>Spirosomataceae</taxon>
        <taxon>Dyadobacter</taxon>
    </lineage>
</organism>
<accession>A0ABU1QVW7</accession>
<dbReference type="EMBL" id="JAVDTI010000002">
    <property type="protein sequence ID" value="MDR6805127.1"/>
    <property type="molecule type" value="Genomic_DNA"/>
</dbReference>
<evidence type="ECO:0000313" key="1">
    <source>
        <dbReference type="EMBL" id="MDR6805127.1"/>
    </source>
</evidence>
<protein>
    <submittedName>
        <fullName evidence="1">Uncharacterized protein</fullName>
    </submittedName>
</protein>
<gene>
    <name evidence="1" type="ORF">J2W84_002173</name>
</gene>
<sequence length="77" mass="8608">MFLIELNCVFPTTHPGLRAPDYDPKNPFLSSPDHSFALVFSLMSQTQASTGLFFQHPVLIDISKLHKPGPGRKRVNT</sequence>
<proteinExistence type="predicted"/>
<evidence type="ECO:0000313" key="2">
    <source>
        <dbReference type="Proteomes" id="UP001264980"/>
    </source>
</evidence>
<keyword evidence="2" id="KW-1185">Reference proteome</keyword>
<reference evidence="1 2" key="1">
    <citation type="submission" date="2023-07" db="EMBL/GenBank/DDBJ databases">
        <title>Sorghum-associated microbial communities from plants grown in Nebraska, USA.</title>
        <authorList>
            <person name="Schachtman D."/>
        </authorList>
    </citation>
    <scope>NUCLEOTIDE SEQUENCE [LARGE SCALE GENOMIC DNA]</scope>
    <source>
        <strain evidence="1 2">BE57</strain>
    </source>
</reference>
<dbReference type="Proteomes" id="UP001264980">
    <property type="component" value="Unassembled WGS sequence"/>
</dbReference>
<name>A0ABU1QVW7_9BACT</name>